<accession>A0A2H3BVR3</accession>
<feature type="transmembrane region" description="Helical" evidence="1">
    <location>
        <begin position="83"/>
        <end position="105"/>
    </location>
</feature>
<sequence length="109" mass="12605">MVMVCTCLQFLRESKVRLHNRESHHLARLFSLPEVLAGPGLRRAWTGAYPSRPPPFGDFISSSGLNSFEGMRRRRDRTSMERVCRVEVPIMILIFDVPLALIHFLRRVV</sequence>
<dbReference type="AlphaFoldDB" id="A0A2H3BVR3"/>
<keyword evidence="1" id="KW-0472">Membrane</keyword>
<proteinExistence type="predicted"/>
<keyword evidence="1" id="KW-0812">Transmembrane</keyword>
<keyword evidence="3" id="KW-1185">Reference proteome</keyword>
<reference evidence="3" key="1">
    <citation type="journal article" date="2017" name="Nat. Ecol. Evol.">
        <title>Genome expansion and lineage-specific genetic innovations in the forest pathogenic fungi Armillaria.</title>
        <authorList>
            <person name="Sipos G."/>
            <person name="Prasanna A.N."/>
            <person name="Walter M.C."/>
            <person name="O'Connor E."/>
            <person name="Balint B."/>
            <person name="Krizsan K."/>
            <person name="Kiss B."/>
            <person name="Hess J."/>
            <person name="Varga T."/>
            <person name="Slot J."/>
            <person name="Riley R."/>
            <person name="Boka B."/>
            <person name="Rigling D."/>
            <person name="Barry K."/>
            <person name="Lee J."/>
            <person name="Mihaltcheva S."/>
            <person name="LaButti K."/>
            <person name="Lipzen A."/>
            <person name="Waldron R."/>
            <person name="Moloney N.M."/>
            <person name="Sperisen C."/>
            <person name="Kredics L."/>
            <person name="Vagvoelgyi C."/>
            <person name="Patrignani A."/>
            <person name="Fitzpatrick D."/>
            <person name="Nagy I."/>
            <person name="Doyle S."/>
            <person name="Anderson J.B."/>
            <person name="Grigoriev I.V."/>
            <person name="Gueldener U."/>
            <person name="Muensterkoetter M."/>
            <person name="Nagy L.G."/>
        </authorList>
    </citation>
    <scope>NUCLEOTIDE SEQUENCE [LARGE SCALE GENOMIC DNA]</scope>
    <source>
        <strain evidence="3">28-4</strain>
    </source>
</reference>
<dbReference type="Proteomes" id="UP000218334">
    <property type="component" value="Unassembled WGS sequence"/>
</dbReference>
<evidence type="ECO:0000313" key="2">
    <source>
        <dbReference type="EMBL" id="PBK70138.1"/>
    </source>
</evidence>
<organism evidence="2 3">
    <name type="scientific">Armillaria solidipes</name>
    <dbReference type="NCBI Taxonomy" id="1076256"/>
    <lineage>
        <taxon>Eukaryota</taxon>
        <taxon>Fungi</taxon>
        <taxon>Dikarya</taxon>
        <taxon>Basidiomycota</taxon>
        <taxon>Agaricomycotina</taxon>
        <taxon>Agaricomycetes</taxon>
        <taxon>Agaricomycetidae</taxon>
        <taxon>Agaricales</taxon>
        <taxon>Marasmiineae</taxon>
        <taxon>Physalacriaceae</taxon>
        <taxon>Armillaria</taxon>
    </lineage>
</organism>
<dbReference type="EMBL" id="KZ293427">
    <property type="protein sequence ID" value="PBK70138.1"/>
    <property type="molecule type" value="Genomic_DNA"/>
</dbReference>
<evidence type="ECO:0000313" key="3">
    <source>
        <dbReference type="Proteomes" id="UP000218334"/>
    </source>
</evidence>
<evidence type="ECO:0000256" key="1">
    <source>
        <dbReference type="SAM" id="Phobius"/>
    </source>
</evidence>
<protein>
    <submittedName>
        <fullName evidence="2">Uncharacterized protein</fullName>
    </submittedName>
</protein>
<gene>
    <name evidence="2" type="ORF">ARMSODRAFT_126752</name>
</gene>
<keyword evidence="1" id="KW-1133">Transmembrane helix</keyword>
<name>A0A2H3BVR3_9AGAR</name>